<proteinExistence type="predicted"/>
<organism evidence="1 2">
    <name type="scientific">Cellulomonas xiejunii</name>
    <dbReference type="NCBI Taxonomy" id="2968083"/>
    <lineage>
        <taxon>Bacteria</taxon>
        <taxon>Bacillati</taxon>
        <taxon>Actinomycetota</taxon>
        <taxon>Actinomycetes</taxon>
        <taxon>Micrococcales</taxon>
        <taxon>Cellulomonadaceae</taxon>
        <taxon>Cellulomonas</taxon>
    </lineage>
</organism>
<evidence type="ECO:0000313" key="2">
    <source>
        <dbReference type="Proteomes" id="UP001316384"/>
    </source>
</evidence>
<dbReference type="InterPro" id="IPR010982">
    <property type="entry name" value="Lambda_DNA-bd_dom_sf"/>
</dbReference>
<name>A0ABY5KM17_9CELL</name>
<evidence type="ECO:0000313" key="1">
    <source>
        <dbReference type="EMBL" id="UUI71339.1"/>
    </source>
</evidence>
<dbReference type="EMBL" id="CP101987">
    <property type="protein sequence ID" value="UUI71339.1"/>
    <property type="molecule type" value="Genomic_DNA"/>
</dbReference>
<dbReference type="RefSeq" id="WP_227575372.1">
    <property type="nucleotide sequence ID" value="NZ_CP101987.1"/>
</dbReference>
<dbReference type="Proteomes" id="UP001316384">
    <property type="component" value="Chromosome"/>
</dbReference>
<accession>A0ABY5KM17</accession>
<sequence>MSLNEDMCASVRASMSDHGVSMSAVARHLDRSVNYVSGRLTGKHALSMDIIEGAAAVAHVGEVAFLAEVTRRMFGSTSV</sequence>
<gene>
    <name evidence="1" type="ORF">NP048_16325</name>
</gene>
<protein>
    <recommendedName>
        <fullName evidence="3">XRE family transcriptional regulator</fullName>
    </recommendedName>
</protein>
<keyword evidence="2" id="KW-1185">Reference proteome</keyword>
<reference evidence="1 2" key="1">
    <citation type="submission" date="2022-07" db="EMBL/GenBank/DDBJ databases">
        <title>Novel species in genus cellulomonas.</title>
        <authorList>
            <person name="Ye L."/>
        </authorList>
    </citation>
    <scope>NUCLEOTIDE SEQUENCE [LARGE SCALE GENOMIC DNA]</scope>
    <source>
        <strain evidence="2">zg-B89</strain>
    </source>
</reference>
<evidence type="ECO:0008006" key="3">
    <source>
        <dbReference type="Google" id="ProtNLM"/>
    </source>
</evidence>
<dbReference type="SUPFAM" id="SSF47413">
    <property type="entry name" value="lambda repressor-like DNA-binding domains"/>
    <property type="match status" value="1"/>
</dbReference>